<reference evidence="2" key="1">
    <citation type="submission" date="2022-06" db="EMBL/GenBank/DDBJ databases">
        <title>Vallitalea longa sp. nov., an anaerobic bacterium isolated from marine sediment.</title>
        <authorList>
            <person name="Hirano S."/>
            <person name="Terahara T."/>
            <person name="Mori K."/>
            <person name="Hamada M."/>
            <person name="Matsumoto R."/>
            <person name="Kobayashi T."/>
        </authorList>
    </citation>
    <scope>NUCLEOTIDE SEQUENCE</scope>
    <source>
        <strain evidence="2">SH18-1</strain>
    </source>
</reference>
<proteinExistence type="predicted"/>
<sequence length="344" mass="38925">MNKYAILANPGHNRIYFDTALKIAISEIEAIAKAYDMEINDIEEGDIGLPASIIFSTNRKLTDEDFRVLGFSSIYYALFEIVEDSLLRPIDIPDFHTFPESMVQILKYNGKTNEQFTRLMVNLAITVCGTNSKKITLLDPMCGKGTTLYEGFIRGFDVKGIEIDGQWTKEIQTYIVRYLKEGRYKHKVVKSKQTDSKGKKIADTFALTSAATKADYNDKNVQAFQIYNSDTTCANLLIKKKSCDIIVSDLPYGVQHGSKNHKGSKISRSPLELLKSAIPAWNHSLKIKGSMVLSYNEFTMKYRDVEAVLLENGFKVLNESPYNNYLHRVNQSINRNLIVAVKVN</sequence>
<name>A0A9W5Y8U9_9FIRM</name>
<dbReference type="GO" id="GO:0008168">
    <property type="term" value="F:methyltransferase activity"/>
    <property type="evidence" value="ECO:0007669"/>
    <property type="project" value="UniProtKB-KW"/>
</dbReference>
<organism evidence="2 3">
    <name type="scientific">Vallitalea longa</name>
    <dbReference type="NCBI Taxonomy" id="2936439"/>
    <lineage>
        <taxon>Bacteria</taxon>
        <taxon>Bacillati</taxon>
        <taxon>Bacillota</taxon>
        <taxon>Clostridia</taxon>
        <taxon>Lachnospirales</taxon>
        <taxon>Vallitaleaceae</taxon>
        <taxon>Vallitalea</taxon>
    </lineage>
</organism>
<dbReference type="EMBL" id="BRLB01000001">
    <property type="protein sequence ID" value="GKX28664.1"/>
    <property type="molecule type" value="Genomic_DNA"/>
</dbReference>
<evidence type="ECO:0000259" key="1">
    <source>
        <dbReference type="Pfam" id="PF01170"/>
    </source>
</evidence>
<keyword evidence="2" id="KW-0808">Transferase</keyword>
<keyword evidence="3" id="KW-1185">Reference proteome</keyword>
<dbReference type="Gene3D" id="3.40.50.150">
    <property type="entry name" value="Vaccinia Virus protein VP39"/>
    <property type="match status" value="1"/>
</dbReference>
<gene>
    <name evidence="2" type="ORF">SH1V18_11440</name>
</gene>
<accession>A0A9W5Y8U9</accession>
<protein>
    <submittedName>
        <fullName evidence="2">DNA methylase</fullName>
    </submittedName>
</protein>
<evidence type="ECO:0000313" key="2">
    <source>
        <dbReference type="EMBL" id="GKX28664.1"/>
    </source>
</evidence>
<dbReference type="AlphaFoldDB" id="A0A9W5Y8U9"/>
<dbReference type="RefSeq" id="WP_281813197.1">
    <property type="nucleotide sequence ID" value="NZ_BRLB01000001.1"/>
</dbReference>
<evidence type="ECO:0000313" key="3">
    <source>
        <dbReference type="Proteomes" id="UP001144256"/>
    </source>
</evidence>
<dbReference type="Pfam" id="PF01170">
    <property type="entry name" value="UPF0020"/>
    <property type="match status" value="1"/>
</dbReference>
<dbReference type="GO" id="GO:0032259">
    <property type="term" value="P:methylation"/>
    <property type="evidence" value="ECO:0007669"/>
    <property type="project" value="UniProtKB-KW"/>
</dbReference>
<dbReference type="SUPFAM" id="SSF53335">
    <property type="entry name" value="S-adenosyl-L-methionine-dependent methyltransferases"/>
    <property type="match status" value="1"/>
</dbReference>
<feature type="domain" description="Ribosomal RNA large subunit methyltransferase K/L-like methyltransferase" evidence="1">
    <location>
        <begin position="113"/>
        <end position="281"/>
    </location>
</feature>
<dbReference type="InterPro" id="IPR000241">
    <property type="entry name" value="RlmKL-like_Mtase"/>
</dbReference>
<comment type="caution">
    <text evidence="2">The sequence shown here is derived from an EMBL/GenBank/DDBJ whole genome shotgun (WGS) entry which is preliminary data.</text>
</comment>
<keyword evidence="2" id="KW-0489">Methyltransferase</keyword>
<dbReference type="Proteomes" id="UP001144256">
    <property type="component" value="Unassembled WGS sequence"/>
</dbReference>
<dbReference type="InterPro" id="IPR029063">
    <property type="entry name" value="SAM-dependent_MTases_sf"/>
</dbReference>